<comment type="caution">
    <text evidence="2">The sequence shown here is derived from an EMBL/GenBank/DDBJ whole genome shotgun (WGS) entry which is preliminary data.</text>
</comment>
<evidence type="ECO:0000313" key="2">
    <source>
        <dbReference type="EMBL" id="KAJ8380789.1"/>
    </source>
</evidence>
<gene>
    <name evidence="2" type="ORF">SKAU_G00015670</name>
</gene>
<dbReference type="AlphaFoldDB" id="A0A9Q1JDY1"/>
<feature type="compositionally biased region" description="Basic and acidic residues" evidence="1">
    <location>
        <begin position="137"/>
        <end position="147"/>
    </location>
</feature>
<sequence>MIGGCRFICCDSAGYSPRLQRELKLIKEAFRGAIIRLFPTKAKKCAKSADGPLPGVFTQFNFKLRGTGSQSEPEPCRLIPLHPYGRAKTSIRVREAVAIGPLRLPLHVRCRAPFVDLSQKTGPLCGGRALCDGFERTNSDGGKKKLQDPSSCAPEPTRAGQTPKEPKEIAPPEQAPGQPSVRGRVRSATSWV</sequence>
<feature type="region of interest" description="Disordered" evidence="1">
    <location>
        <begin position="137"/>
        <end position="192"/>
    </location>
</feature>
<dbReference type="Proteomes" id="UP001152622">
    <property type="component" value="Chromosome 1"/>
</dbReference>
<reference evidence="2" key="1">
    <citation type="journal article" date="2023" name="Science">
        <title>Genome structures resolve the early diversification of teleost fishes.</title>
        <authorList>
            <person name="Parey E."/>
            <person name="Louis A."/>
            <person name="Montfort J."/>
            <person name="Bouchez O."/>
            <person name="Roques C."/>
            <person name="Iampietro C."/>
            <person name="Lluch J."/>
            <person name="Castinel A."/>
            <person name="Donnadieu C."/>
            <person name="Desvignes T."/>
            <person name="Floi Bucao C."/>
            <person name="Jouanno E."/>
            <person name="Wen M."/>
            <person name="Mejri S."/>
            <person name="Dirks R."/>
            <person name="Jansen H."/>
            <person name="Henkel C."/>
            <person name="Chen W.J."/>
            <person name="Zahm M."/>
            <person name="Cabau C."/>
            <person name="Klopp C."/>
            <person name="Thompson A.W."/>
            <person name="Robinson-Rechavi M."/>
            <person name="Braasch I."/>
            <person name="Lecointre G."/>
            <person name="Bobe J."/>
            <person name="Postlethwait J.H."/>
            <person name="Berthelot C."/>
            <person name="Roest Crollius H."/>
            <person name="Guiguen Y."/>
        </authorList>
    </citation>
    <scope>NUCLEOTIDE SEQUENCE</scope>
    <source>
        <strain evidence="2">WJC10195</strain>
    </source>
</reference>
<organism evidence="2 3">
    <name type="scientific">Synaphobranchus kaupii</name>
    <name type="common">Kaup's arrowtooth eel</name>
    <dbReference type="NCBI Taxonomy" id="118154"/>
    <lineage>
        <taxon>Eukaryota</taxon>
        <taxon>Metazoa</taxon>
        <taxon>Chordata</taxon>
        <taxon>Craniata</taxon>
        <taxon>Vertebrata</taxon>
        <taxon>Euteleostomi</taxon>
        <taxon>Actinopterygii</taxon>
        <taxon>Neopterygii</taxon>
        <taxon>Teleostei</taxon>
        <taxon>Anguilliformes</taxon>
        <taxon>Synaphobranchidae</taxon>
        <taxon>Synaphobranchus</taxon>
    </lineage>
</organism>
<evidence type="ECO:0000256" key="1">
    <source>
        <dbReference type="SAM" id="MobiDB-lite"/>
    </source>
</evidence>
<proteinExistence type="predicted"/>
<protein>
    <submittedName>
        <fullName evidence="2">Uncharacterized protein</fullName>
    </submittedName>
</protein>
<dbReference type="EMBL" id="JAINUF010000001">
    <property type="protein sequence ID" value="KAJ8380789.1"/>
    <property type="molecule type" value="Genomic_DNA"/>
</dbReference>
<keyword evidence="3" id="KW-1185">Reference proteome</keyword>
<evidence type="ECO:0000313" key="3">
    <source>
        <dbReference type="Proteomes" id="UP001152622"/>
    </source>
</evidence>
<accession>A0A9Q1JDY1</accession>
<name>A0A9Q1JDY1_SYNKA</name>